<organism evidence="1 2">
    <name type="scientific">Ramlibacter albus</name>
    <dbReference type="NCBI Taxonomy" id="2079448"/>
    <lineage>
        <taxon>Bacteria</taxon>
        <taxon>Pseudomonadati</taxon>
        <taxon>Pseudomonadota</taxon>
        <taxon>Betaproteobacteria</taxon>
        <taxon>Burkholderiales</taxon>
        <taxon>Comamonadaceae</taxon>
        <taxon>Ramlibacter</taxon>
    </lineage>
</organism>
<dbReference type="EMBL" id="JACORU010000005">
    <property type="protein sequence ID" value="MBC5765676.1"/>
    <property type="molecule type" value="Genomic_DNA"/>
</dbReference>
<comment type="caution">
    <text evidence="1">The sequence shown here is derived from an EMBL/GenBank/DDBJ whole genome shotgun (WGS) entry which is preliminary data.</text>
</comment>
<sequence length="177" mass="19793">MKRPELPGHELFVSTAAGQGEVLTLRFISDMLPGAPPSAYVLHAFECMQPEVALAFVRRVMDAGRMVQLSWRAERLVLSTSEREEYLLTARRFTGKPAEPSMAELADAMKRVYACYLAANKASRRSVARLQRVRDLLLEQARRMRGAAAGHGPDSELAAVYAQHAEFIERLFNETEA</sequence>
<dbReference type="AlphaFoldDB" id="A0A923M8J7"/>
<proteinExistence type="predicted"/>
<evidence type="ECO:0000313" key="1">
    <source>
        <dbReference type="EMBL" id="MBC5765676.1"/>
    </source>
</evidence>
<dbReference type="RefSeq" id="WP_187082155.1">
    <property type="nucleotide sequence ID" value="NZ_JACORU010000005.1"/>
</dbReference>
<dbReference type="Proteomes" id="UP000596827">
    <property type="component" value="Unassembled WGS sequence"/>
</dbReference>
<protein>
    <submittedName>
        <fullName evidence="1">Uncharacterized protein</fullName>
    </submittedName>
</protein>
<keyword evidence="2" id="KW-1185">Reference proteome</keyword>
<gene>
    <name evidence="1" type="ORF">H8R02_14505</name>
</gene>
<evidence type="ECO:0000313" key="2">
    <source>
        <dbReference type="Proteomes" id="UP000596827"/>
    </source>
</evidence>
<reference evidence="1" key="1">
    <citation type="submission" date="2020-08" db="EMBL/GenBank/DDBJ databases">
        <title>Ramlibacter sp. GTP1 16S ribosomal RNA gene genome sequencing and assembly.</title>
        <authorList>
            <person name="Kang M."/>
        </authorList>
    </citation>
    <scope>NUCLEOTIDE SEQUENCE</scope>
    <source>
        <strain evidence="1">GTP1</strain>
    </source>
</reference>
<name>A0A923M8J7_9BURK</name>
<accession>A0A923M8J7</accession>